<feature type="compositionally biased region" description="Low complexity" evidence="1">
    <location>
        <begin position="16"/>
        <end position="26"/>
    </location>
</feature>
<sequence length="117" mass="12846">MARKHTANVTRTSALHPNSHPNNNPPTKKPHQSPKTSQSNANENPEPGTRKSSIKQQPSPPSAKCGTRPKLHRLKLTRIPTQTKNSRTPPPNRTAPPNHVTSNLKRESTEADCLLAC</sequence>
<organism evidence="2 3">
    <name type="scientific">Ceratodon purpureus</name>
    <name type="common">Fire moss</name>
    <name type="synonym">Dicranum purpureum</name>
    <dbReference type="NCBI Taxonomy" id="3225"/>
    <lineage>
        <taxon>Eukaryota</taxon>
        <taxon>Viridiplantae</taxon>
        <taxon>Streptophyta</taxon>
        <taxon>Embryophyta</taxon>
        <taxon>Bryophyta</taxon>
        <taxon>Bryophytina</taxon>
        <taxon>Bryopsida</taxon>
        <taxon>Dicranidae</taxon>
        <taxon>Pseudoditrichales</taxon>
        <taxon>Ditrichaceae</taxon>
        <taxon>Ceratodon</taxon>
    </lineage>
</organism>
<feature type="region of interest" description="Disordered" evidence="1">
    <location>
        <begin position="1"/>
        <end position="112"/>
    </location>
</feature>
<evidence type="ECO:0000256" key="1">
    <source>
        <dbReference type="SAM" id="MobiDB-lite"/>
    </source>
</evidence>
<evidence type="ECO:0000313" key="3">
    <source>
        <dbReference type="Proteomes" id="UP000822688"/>
    </source>
</evidence>
<feature type="compositionally biased region" description="Polar residues" evidence="1">
    <location>
        <begin position="33"/>
        <end position="43"/>
    </location>
</feature>
<name>A0A8T0G6V9_CERPU</name>
<accession>A0A8T0G6V9</accession>
<feature type="compositionally biased region" description="Basic residues" evidence="1">
    <location>
        <begin position="67"/>
        <end position="76"/>
    </location>
</feature>
<reference evidence="2" key="1">
    <citation type="submission" date="2020-06" db="EMBL/GenBank/DDBJ databases">
        <title>WGS assembly of Ceratodon purpureus strain R40.</title>
        <authorList>
            <person name="Carey S.B."/>
            <person name="Jenkins J."/>
            <person name="Shu S."/>
            <person name="Lovell J.T."/>
            <person name="Sreedasyam A."/>
            <person name="Maumus F."/>
            <person name="Tiley G.P."/>
            <person name="Fernandez-Pozo N."/>
            <person name="Barry K."/>
            <person name="Chen C."/>
            <person name="Wang M."/>
            <person name="Lipzen A."/>
            <person name="Daum C."/>
            <person name="Saski C.A."/>
            <person name="Payton A.C."/>
            <person name="Mcbreen J.C."/>
            <person name="Conrad R.E."/>
            <person name="Kollar L.M."/>
            <person name="Olsson S."/>
            <person name="Huttunen S."/>
            <person name="Landis J.B."/>
            <person name="Wickett N.J."/>
            <person name="Johnson M.G."/>
            <person name="Rensing S.A."/>
            <person name="Grimwood J."/>
            <person name="Schmutz J."/>
            <person name="Mcdaniel S.F."/>
        </authorList>
    </citation>
    <scope>NUCLEOTIDE SEQUENCE</scope>
    <source>
        <strain evidence="2">R40</strain>
    </source>
</reference>
<evidence type="ECO:0000313" key="2">
    <source>
        <dbReference type="EMBL" id="KAG0554661.1"/>
    </source>
</evidence>
<dbReference type="Proteomes" id="UP000822688">
    <property type="component" value="Chromosome 12"/>
</dbReference>
<comment type="caution">
    <text evidence="2">The sequence shown here is derived from an EMBL/GenBank/DDBJ whole genome shotgun (WGS) entry which is preliminary data.</text>
</comment>
<dbReference type="AlphaFoldDB" id="A0A8T0G6V9"/>
<dbReference type="EMBL" id="CM026433">
    <property type="protein sequence ID" value="KAG0554661.1"/>
    <property type="molecule type" value="Genomic_DNA"/>
</dbReference>
<protein>
    <submittedName>
        <fullName evidence="2">Uncharacterized protein</fullName>
    </submittedName>
</protein>
<keyword evidence="3" id="KW-1185">Reference proteome</keyword>
<gene>
    <name evidence="2" type="ORF">KC19_12G109200</name>
</gene>
<proteinExistence type="predicted"/>